<accession>A0A3S1CMT2</accession>
<gene>
    <name evidence="1" type="ORF">DSM106972_030460</name>
</gene>
<evidence type="ECO:0000313" key="1">
    <source>
        <dbReference type="EMBL" id="RUT06789.1"/>
    </source>
</evidence>
<dbReference type="RefSeq" id="WP_127081547.1">
    <property type="nucleotide sequence ID" value="NZ_RSCL01000006.1"/>
</dbReference>
<dbReference type="AlphaFoldDB" id="A0A3S1CMT2"/>
<dbReference type="OrthoDB" id="450143at2"/>
<evidence type="ECO:0000313" key="2">
    <source>
        <dbReference type="Proteomes" id="UP000271624"/>
    </source>
</evidence>
<comment type="caution">
    <text evidence="1">The sequence shown here is derived from an EMBL/GenBank/DDBJ whole genome shotgun (WGS) entry which is preliminary data.</text>
</comment>
<proteinExistence type="predicted"/>
<name>A0A3S1CMT2_9CYAN</name>
<dbReference type="Proteomes" id="UP000271624">
    <property type="component" value="Unassembled WGS sequence"/>
</dbReference>
<reference evidence="1" key="2">
    <citation type="journal article" date="2019" name="Genome Biol. Evol.">
        <title>Day and night: Metabolic profiles and evolutionary relationships of six axenic non-marine cyanobacteria.</title>
        <authorList>
            <person name="Will S.E."/>
            <person name="Henke P."/>
            <person name="Boedeker C."/>
            <person name="Huang S."/>
            <person name="Brinkmann H."/>
            <person name="Rohde M."/>
            <person name="Jarek M."/>
            <person name="Friedl T."/>
            <person name="Seufert S."/>
            <person name="Schumacher M."/>
            <person name="Overmann J."/>
            <person name="Neumann-Schaal M."/>
            <person name="Petersen J."/>
        </authorList>
    </citation>
    <scope>NUCLEOTIDE SEQUENCE [LARGE SCALE GENOMIC DNA]</scope>
    <source>
        <strain evidence="1">PCC 7102</strain>
    </source>
</reference>
<organism evidence="1 2">
    <name type="scientific">Dulcicalothrix desertica PCC 7102</name>
    <dbReference type="NCBI Taxonomy" id="232991"/>
    <lineage>
        <taxon>Bacteria</taxon>
        <taxon>Bacillati</taxon>
        <taxon>Cyanobacteriota</taxon>
        <taxon>Cyanophyceae</taxon>
        <taxon>Nostocales</taxon>
        <taxon>Calotrichaceae</taxon>
        <taxon>Dulcicalothrix</taxon>
    </lineage>
</organism>
<sequence length="227" mass="26956">MSEHRLGQIVIERPRNGRRISQKKVTGYKKFLSQITQEASEDGLFSHYLIKNKWRTKYFSDNLSPLERWLKSKVGQPWDAVYSELCQKIETKTLAGQHLISHLWQMVERHVIFIDRLPYSRHNLYHAYPLGKWKDALYVHPETGILCLAKKLPKIPKKKPDDLVVVDKYKEYRKINDLWYLLTFDIPCGAIDKKLHSEIRNIDGSIYIARRRQCNKKEIKLILQQIK</sequence>
<dbReference type="EMBL" id="RSCL01000006">
    <property type="protein sequence ID" value="RUT06789.1"/>
    <property type="molecule type" value="Genomic_DNA"/>
</dbReference>
<keyword evidence="2" id="KW-1185">Reference proteome</keyword>
<protein>
    <submittedName>
        <fullName evidence="1">Uncharacterized protein</fullName>
    </submittedName>
</protein>
<reference evidence="1" key="1">
    <citation type="submission" date="2018-12" db="EMBL/GenBank/DDBJ databases">
        <authorList>
            <person name="Will S."/>
            <person name="Neumann-Schaal M."/>
            <person name="Henke P."/>
        </authorList>
    </citation>
    <scope>NUCLEOTIDE SEQUENCE</scope>
    <source>
        <strain evidence="1">PCC 7102</strain>
    </source>
</reference>